<protein>
    <submittedName>
        <fullName evidence="2">Cycle-inhibiting factor</fullName>
    </submittedName>
</protein>
<evidence type="ECO:0000313" key="2">
    <source>
        <dbReference type="EMBL" id="NWC34381.1"/>
    </source>
</evidence>
<dbReference type="InterPro" id="IPR032278">
    <property type="entry name" value="Cif"/>
</dbReference>
<sequence>MRNYLNSLRPSQPDPRLQSRTNNSNAVARASTSTAAQPVNNPSTRHLQHFAKMTAQNIKANALLNSDNNEVPIHYKNPGEILAAIDRNIEQTAKDWGCSKQDVEAMLGSSKRFNAPVCGVTANNVMKLFLDSSQRSYSFEHGQPLSLSQLKQQLASLPADRNFILRVNDEAMGHAYVIDLPASNKPQRDAFLYQSDLGDGATRPLRLEDWMSRQAERPIPLGEVVRHFDNMTERKADVQHLARLFDIDGNPAMLRPERLNNKNGFNFQLEEYSLKNLEKNMKAVTANCAS</sequence>
<proteinExistence type="predicted"/>
<dbReference type="RefSeq" id="WP_177059821.1">
    <property type="nucleotide sequence ID" value="NZ_JACAPS010000029.1"/>
</dbReference>
<feature type="compositionally biased region" description="Polar residues" evidence="1">
    <location>
        <begin position="1"/>
        <end position="10"/>
    </location>
</feature>
<evidence type="ECO:0000256" key="1">
    <source>
        <dbReference type="SAM" id="MobiDB-lite"/>
    </source>
</evidence>
<name>A0A7Y7YEE8_9PSED</name>
<accession>A0A7Y7YEE8</accession>
<evidence type="ECO:0000313" key="3">
    <source>
        <dbReference type="Proteomes" id="UP000520592"/>
    </source>
</evidence>
<organism evidence="2 3">
    <name type="scientific">Pseudomonas gingeri</name>
    <dbReference type="NCBI Taxonomy" id="117681"/>
    <lineage>
        <taxon>Bacteria</taxon>
        <taxon>Pseudomonadati</taxon>
        <taxon>Pseudomonadota</taxon>
        <taxon>Gammaproteobacteria</taxon>
        <taxon>Pseudomonadales</taxon>
        <taxon>Pseudomonadaceae</taxon>
        <taxon>Pseudomonas</taxon>
    </lineage>
</organism>
<gene>
    <name evidence="2" type="ORF">HX876_18500</name>
</gene>
<comment type="caution">
    <text evidence="2">The sequence shown here is derived from an EMBL/GenBank/DDBJ whole genome shotgun (WGS) entry which is preliminary data.</text>
</comment>
<feature type="region of interest" description="Disordered" evidence="1">
    <location>
        <begin position="1"/>
        <end position="42"/>
    </location>
</feature>
<reference evidence="2 3" key="1">
    <citation type="submission" date="2020-04" db="EMBL/GenBank/DDBJ databases">
        <title>Molecular characterization of pseudomonads from Agaricus bisporus reveal novel blotch 2 pathogens in Western Europe.</title>
        <authorList>
            <person name="Taparia T."/>
            <person name="Krijger M."/>
            <person name="Haynes E."/>
            <person name="Elpinstone J.G."/>
            <person name="Noble R."/>
            <person name="Van Der Wolf J."/>
        </authorList>
    </citation>
    <scope>NUCLEOTIDE SEQUENCE [LARGE SCALE GENOMIC DNA]</scope>
    <source>
        <strain evidence="2 3">IPO3737</strain>
    </source>
</reference>
<dbReference type="Pfam" id="PF16374">
    <property type="entry name" value="CIF"/>
    <property type="match status" value="1"/>
</dbReference>
<dbReference type="AlphaFoldDB" id="A0A7Y7YEE8"/>
<dbReference type="EMBL" id="JACAQD010000022">
    <property type="protein sequence ID" value="NWC34381.1"/>
    <property type="molecule type" value="Genomic_DNA"/>
</dbReference>
<dbReference type="Proteomes" id="UP000520592">
    <property type="component" value="Unassembled WGS sequence"/>
</dbReference>
<feature type="compositionally biased region" description="Polar residues" evidence="1">
    <location>
        <begin position="18"/>
        <end position="42"/>
    </location>
</feature>